<reference evidence="2 3" key="1">
    <citation type="submission" date="2020-01" db="EMBL/GenBank/DDBJ databases">
        <title>Sulfitobacter sediminilitoris sp. nov., isolated from a tidal flat.</title>
        <authorList>
            <person name="Park S."/>
            <person name="Yoon J.-H."/>
        </authorList>
    </citation>
    <scope>NUCLEOTIDE SEQUENCE [LARGE SCALE GENOMIC DNA]</scope>
    <source>
        <strain evidence="2 3">JBTF-M27</strain>
    </source>
</reference>
<dbReference type="AlphaFoldDB" id="A0A6P0CFY8"/>
<feature type="domain" description="HTH marR-type" evidence="1">
    <location>
        <begin position="22"/>
        <end position="154"/>
    </location>
</feature>
<name>A0A6P0CFY8_9RHOB</name>
<evidence type="ECO:0000313" key="2">
    <source>
        <dbReference type="EMBL" id="NEK25059.1"/>
    </source>
</evidence>
<dbReference type="PRINTS" id="PR00598">
    <property type="entry name" value="HTHMARR"/>
</dbReference>
<dbReference type="InterPro" id="IPR036390">
    <property type="entry name" value="WH_DNA-bd_sf"/>
</dbReference>
<dbReference type="RefSeq" id="WP_164356305.1">
    <property type="nucleotide sequence ID" value="NZ_JAABNT010000035.1"/>
</dbReference>
<dbReference type="SMART" id="SM00347">
    <property type="entry name" value="HTH_MARR"/>
    <property type="match status" value="1"/>
</dbReference>
<sequence length="158" mass="17571">MVAKQANSPARTDYAHDMSDLDDLIGYNLKRAYMVVQADFREALGQDGLSPRVFSALSLTIQMPNITQSSLARELGIERSGLVAIVDELESRQYLVRTAVPGDRRVQALVPTDAGRKAYADAVATVRAHETRLLSSLTRGERDSLLRMLQKIRRIEAE</sequence>
<comment type="caution">
    <text evidence="2">The sequence shown here is derived from an EMBL/GenBank/DDBJ whole genome shotgun (WGS) entry which is preliminary data.</text>
</comment>
<dbReference type="Proteomes" id="UP000468591">
    <property type="component" value="Unassembled WGS sequence"/>
</dbReference>
<dbReference type="InterPro" id="IPR036388">
    <property type="entry name" value="WH-like_DNA-bd_sf"/>
</dbReference>
<dbReference type="PANTHER" id="PTHR33164:SF43">
    <property type="entry name" value="HTH-TYPE TRANSCRIPTIONAL REPRESSOR YETL"/>
    <property type="match status" value="1"/>
</dbReference>
<dbReference type="InterPro" id="IPR000835">
    <property type="entry name" value="HTH_MarR-typ"/>
</dbReference>
<dbReference type="Gene3D" id="1.10.10.10">
    <property type="entry name" value="Winged helix-like DNA-binding domain superfamily/Winged helix DNA-binding domain"/>
    <property type="match status" value="1"/>
</dbReference>
<proteinExistence type="predicted"/>
<dbReference type="GO" id="GO:0006950">
    <property type="term" value="P:response to stress"/>
    <property type="evidence" value="ECO:0007669"/>
    <property type="project" value="TreeGrafter"/>
</dbReference>
<protein>
    <submittedName>
        <fullName evidence="2">MarR family transcriptional regulator</fullName>
    </submittedName>
</protein>
<organism evidence="2 3">
    <name type="scientific">Sulfitobacter sediminilitoris</name>
    <dbReference type="NCBI Taxonomy" id="2698830"/>
    <lineage>
        <taxon>Bacteria</taxon>
        <taxon>Pseudomonadati</taxon>
        <taxon>Pseudomonadota</taxon>
        <taxon>Alphaproteobacteria</taxon>
        <taxon>Rhodobacterales</taxon>
        <taxon>Roseobacteraceae</taxon>
        <taxon>Sulfitobacter</taxon>
    </lineage>
</organism>
<dbReference type="SUPFAM" id="SSF46785">
    <property type="entry name" value="Winged helix' DNA-binding domain"/>
    <property type="match status" value="1"/>
</dbReference>
<gene>
    <name evidence="2" type="ORF">GV827_22080</name>
</gene>
<evidence type="ECO:0000313" key="3">
    <source>
        <dbReference type="Proteomes" id="UP000468591"/>
    </source>
</evidence>
<dbReference type="PANTHER" id="PTHR33164">
    <property type="entry name" value="TRANSCRIPTIONAL REGULATOR, MARR FAMILY"/>
    <property type="match status" value="1"/>
</dbReference>
<dbReference type="EMBL" id="JAABNT010000035">
    <property type="protein sequence ID" value="NEK25059.1"/>
    <property type="molecule type" value="Genomic_DNA"/>
</dbReference>
<dbReference type="PROSITE" id="PS50995">
    <property type="entry name" value="HTH_MARR_2"/>
    <property type="match status" value="1"/>
</dbReference>
<dbReference type="GO" id="GO:0003700">
    <property type="term" value="F:DNA-binding transcription factor activity"/>
    <property type="evidence" value="ECO:0007669"/>
    <property type="project" value="InterPro"/>
</dbReference>
<dbReference type="InterPro" id="IPR039422">
    <property type="entry name" value="MarR/SlyA-like"/>
</dbReference>
<keyword evidence="3" id="KW-1185">Reference proteome</keyword>
<accession>A0A6P0CFY8</accession>
<evidence type="ECO:0000259" key="1">
    <source>
        <dbReference type="PROSITE" id="PS50995"/>
    </source>
</evidence>
<dbReference type="Pfam" id="PF12802">
    <property type="entry name" value="MarR_2"/>
    <property type="match status" value="1"/>
</dbReference>